<dbReference type="OrthoDB" id="273345at2759"/>
<protein>
    <recommendedName>
        <fullName evidence="2">25S rRNA (uridine-N(3))-methyltransferase BMT5-like domain-containing protein</fullName>
    </recommendedName>
</protein>
<dbReference type="InterPro" id="IPR019446">
    <property type="entry name" value="BMT5-like"/>
</dbReference>
<dbReference type="PANTHER" id="PTHR11538">
    <property type="entry name" value="PHENYLALANYL-TRNA SYNTHETASE"/>
    <property type="match status" value="1"/>
</dbReference>
<evidence type="ECO:0000256" key="1">
    <source>
        <dbReference type="SAM" id="MobiDB-lite"/>
    </source>
</evidence>
<name>A0A3D8RBG3_9HELO</name>
<reference evidence="3 4" key="1">
    <citation type="journal article" date="2018" name="IMA Fungus">
        <title>IMA Genome-F 9: Draft genome sequence of Annulohypoxylon stygium, Aspergillus mulundensis, Berkeleyomyces basicola (syn. Thielaviopsis basicola), Ceratocystis smalleyi, two Cercospora beticola strains, Coleophoma cylindrospora, Fusarium fracticaudum, Phialophora cf. hyalina, and Morchella septimelata.</title>
        <authorList>
            <person name="Wingfield B.D."/>
            <person name="Bills G.F."/>
            <person name="Dong Y."/>
            <person name="Huang W."/>
            <person name="Nel W.J."/>
            <person name="Swalarsk-Parry B.S."/>
            <person name="Vaghefi N."/>
            <person name="Wilken P.M."/>
            <person name="An Z."/>
            <person name="de Beer Z.W."/>
            <person name="De Vos L."/>
            <person name="Chen L."/>
            <person name="Duong T.A."/>
            <person name="Gao Y."/>
            <person name="Hammerbacher A."/>
            <person name="Kikkert J.R."/>
            <person name="Li Y."/>
            <person name="Li H."/>
            <person name="Li K."/>
            <person name="Li Q."/>
            <person name="Liu X."/>
            <person name="Ma X."/>
            <person name="Naidoo K."/>
            <person name="Pethybridge S.J."/>
            <person name="Sun J."/>
            <person name="Steenkamp E.T."/>
            <person name="van der Nest M.A."/>
            <person name="van Wyk S."/>
            <person name="Wingfield M.J."/>
            <person name="Xiong C."/>
            <person name="Yue Q."/>
            <person name="Zhang X."/>
        </authorList>
    </citation>
    <scope>NUCLEOTIDE SEQUENCE [LARGE SCALE GENOMIC DNA]</scope>
    <source>
        <strain evidence="3 4">BP6252</strain>
    </source>
</reference>
<keyword evidence="4" id="KW-1185">Reference proteome</keyword>
<dbReference type="Pfam" id="PF10354">
    <property type="entry name" value="BMT5-like"/>
    <property type="match status" value="1"/>
</dbReference>
<feature type="domain" description="25S rRNA (uridine-N(3))-methyltransferase BMT5-like" evidence="2">
    <location>
        <begin position="61"/>
        <end position="231"/>
    </location>
</feature>
<accession>A0A3D8RBG3</accession>
<dbReference type="GO" id="GO:0070475">
    <property type="term" value="P:rRNA base methylation"/>
    <property type="evidence" value="ECO:0007669"/>
    <property type="project" value="InterPro"/>
</dbReference>
<dbReference type="AlphaFoldDB" id="A0A3D8RBG3"/>
<feature type="region of interest" description="Disordered" evidence="1">
    <location>
        <begin position="1"/>
        <end position="47"/>
    </location>
</feature>
<gene>
    <name evidence="3" type="ORF">BP6252_07821</name>
</gene>
<evidence type="ECO:0000259" key="2">
    <source>
        <dbReference type="Pfam" id="PF10354"/>
    </source>
</evidence>
<dbReference type="GO" id="GO:0070042">
    <property type="term" value="F:rRNA (uridine-N3-)-methyltransferase activity"/>
    <property type="evidence" value="ECO:0007669"/>
    <property type="project" value="InterPro"/>
</dbReference>
<dbReference type="STRING" id="1849047.A0A3D8RBG3"/>
<evidence type="ECO:0000313" key="3">
    <source>
        <dbReference type="EMBL" id="RDW71258.1"/>
    </source>
</evidence>
<feature type="region of interest" description="Disordered" evidence="1">
    <location>
        <begin position="261"/>
        <end position="288"/>
    </location>
</feature>
<dbReference type="GO" id="GO:0005737">
    <property type="term" value="C:cytoplasm"/>
    <property type="evidence" value="ECO:0007669"/>
    <property type="project" value="TreeGrafter"/>
</dbReference>
<organism evidence="3 4">
    <name type="scientific">Coleophoma cylindrospora</name>
    <dbReference type="NCBI Taxonomy" id="1849047"/>
    <lineage>
        <taxon>Eukaryota</taxon>
        <taxon>Fungi</taxon>
        <taxon>Dikarya</taxon>
        <taxon>Ascomycota</taxon>
        <taxon>Pezizomycotina</taxon>
        <taxon>Leotiomycetes</taxon>
        <taxon>Helotiales</taxon>
        <taxon>Dermateaceae</taxon>
        <taxon>Coleophoma</taxon>
    </lineage>
</organism>
<sequence length="288" mass="31688">MGKNKRQKLQSSGGRKPKPALAKTQGGRVSKPAPNTPKPKPHIQASQAEPTIPFLFNDQILLIGEGDLSFARSLVENHDCRNVTATVLESGKDELEEKYPHVGENIEVLEAAGAVVKYAVDAMKMPPWTDKKGRGGVGIMDRIFFNFPHVGGKSTDVNRQVRYNQELLVAFFKAALPSLSPKSGSSIIVTLFEGEPYTLWNIRDLARHSGLQVEKSFKFQAKAYPGYKHARTLGVVKSKKGETGGGWKGEERPARSYIFVRKGDKGAPLLGTNKQEEKDDEGEEEADD</sequence>
<proteinExistence type="predicted"/>
<feature type="compositionally biased region" description="Acidic residues" evidence="1">
    <location>
        <begin position="278"/>
        <end position="288"/>
    </location>
</feature>
<evidence type="ECO:0000313" key="4">
    <source>
        <dbReference type="Proteomes" id="UP000256645"/>
    </source>
</evidence>
<dbReference type="PANTHER" id="PTHR11538:SF26">
    <property type="entry name" value="FERREDOXIN-FOLD ANTICODON-BINDING DOMAIN-CONTAINING PROTEIN 1"/>
    <property type="match status" value="1"/>
</dbReference>
<dbReference type="EMBL" id="PDLM01000008">
    <property type="protein sequence ID" value="RDW71258.1"/>
    <property type="molecule type" value="Genomic_DNA"/>
</dbReference>
<dbReference type="Proteomes" id="UP000256645">
    <property type="component" value="Unassembled WGS sequence"/>
</dbReference>
<comment type="caution">
    <text evidence="3">The sequence shown here is derived from an EMBL/GenBank/DDBJ whole genome shotgun (WGS) entry which is preliminary data.</text>
</comment>